<name>A0A6A6LYY1_HEVBR</name>
<sequence length="1307" mass="149444">MLEELYVSNSFVEWEAEAISNQGNANLAELEGLSHLRTLEIQVVDAKIIPKALFFNGLQRYRILIGDVWDWRGNFETSRTLKLKLKTSSYLEHGIRVLLRETEDLYLDEVRGIENVLYDIDGEGFPRLKHFHFQNDVLIQRIISSPKWAPCPAFPILESLFLENLMNLETICHGQLARGSFSKLRTLEVGKCQRLEAMIIDESEYNNEVVEFNQLRSLKLNDLPNLRSFCWKRKMATGTEARQKQLTACPLEEIVSEDELGAELSLFNRMRSKSVRAVLTRMVLSVVQEIYQLQGYNVKEVNVAAAFELRDLLIFCCHSLKHIWSKDPQGVFTFQNLESVIVTGCNVLKNIFPASIAQGLLKLEKLELGWCEEVEEIVAQEEGVDLKNIFLQLHTLEFSGLPKLRSFYSGGTHTFEWPKLKCLKVENCDKVRKFGTDISDEKEVGQQSIQLKNLSFSGERQILCFVFRFLPKLPNLEELGVRDCALKELFVLKGLGGDQKDTITPSRIRALKLNNLGDLINLAPSSATFQNLTTLEVSHCNGLKNMVTSTAVKSMVQLEILTVYSCDMLMEIVGGEHRETTEEIVFTKLKTLELENLQSLTSFCLGSYTLKFPSLEQVTVDKCPNLRIFSPGVLSAEATEIGFEGISHVKLSNFPMLKENWNCQFPFKRLRYSKSLVVDECAFFSNAISSNLLKHANYNLKELAVERCDSVEEVFDLEGLNADEGHLGLTRNLNELRLIDLPRLRHVWNKDPQGFLSFKNLKLLQVHNCSNLANIFTLSMALGLVNLQHMEVKRCRMVEHIIRKEADYEIGRDRTIFPSLHSISIECLPNLSCFYSARDVLKCPSLKKIDVVDCPKMELLASAFRYEQDSSVIVEGSEESVYKGDVDISMAAFFGGKVSFFFFFFFLILKGIVVAIPSLEELKVEWKTMKDMWPEKFQSIFLSGLKGIELTCYPGRCALLPTDFFQILTNLEKLVLRDASFEEKTFHEANIGEQVHPESCKVPVLKHLMEKDSQQVPASQYLETEAMDCGRLKILLPFTVSLENLTTLEVSNCQGLINLMTSITCRSLVQLRRMKVEKCEMMQEIVASETDDEEEEICFSQLQYLELHDLPRLTSFCSANPAFNFPSLEEVIIRACPNMKIFAKEVLSTPKLWRVQTGKHKYEWEWEGSINNTIEALFTHTEEVLDMEDEDQQRHANALDVTMKLTLRVLFRKTNANVLSYKARMVPCMWCQVRQLQIAYEPGGWSLMEEVLDMEDEDQQRHANVLDVAGWDSRIFALVLERFPASSRIPWGGPVLVNQVQCSRLLY</sequence>
<organism evidence="4 5">
    <name type="scientific">Hevea brasiliensis</name>
    <name type="common">Para rubber tree</name>
    <name type="synonym">Siphonia brasiliensis</name>
    <dbReference type="NCBI Taxonomy" id="3981"/>
    <lineage>
        <taxon>Eukaryota</taxon>
        <taxon>Viridiplantae</taxon>
        <taxon>Streptophyta</taxon>
        <taxon>Embryophyta</taxon>
        <taxon>Tracheophyta</taxon>
        <taxon>Spermatophyta</taxon>
        <taxon>Magnoliopsida</taxon>
        <taxon>eudicotyledons</taxon>
        <taxon>Gunneridae</taxon>
        <taxon>Pentapetalae</taxon>
        <taxon>rosids</taxon>
        <taxon>fabids</taxon>
        <taxon>Malpighiales</taxon>
        <taxon>Euphorbiaceae</taxon>
        <taxon>Crotonoideae</taxon>
        <taxon>Micrandreae</taxon>
        <taxon>Hevea</taxon>
    </lineage>
</organism>
<reference evidence="4 5" key="1">
    <citation type="journal article" date="2020" name="Mol. Plant">
        <title>The Chromosome-Based Rubber Tree Genome Provides New Insights into Spurge Genome Evolution and Rubber Biosynthesis.</title>
        <authorList>
            <person name="Liu J."/>
            <person name="Shi C."/>
            <person name="Shi C.C."/>
            <person name="Li W."/>
            <person name="Zhang Q.J."/>
            <person name="Zhang Y."/>
            <person name="Li K."/>
            <person name="Lu H.F."/>
            <person name="Shi C."/>
            <person name="Zhu S.T."/>
            <person name="Xiao Z.Y."/>
            <person name="Nan H."/>
            <person name="Yue Y."/>
            <person name="Zhu X.G."/>
            <person name="Wu Y."/>
            <person name="Hong X.N."/>
            <person name="Fan G.Y."/>
            <person name="Tong Y."/>
            <person name="Zhang D."/>
            <person name="Mao C.L."/>
            <person name="Liu Y.L."/>
            <person name="Hao S.J."/>
            <person name="Liu W.Q."/>
            <person name="Lv M.Q."/>
            <person name="Zhang H.B."/>
            <person name="Liu Y."/>
            <person name="Hu-Tang G.R."/>
            <person name="Wang J.P."/>
            <person name="Wang J.H."/>
            <person name="Sun Y.H."/>
            <person name="Ni S.B."/>
            <person name="Chen W.B."/>
            <person name="Zhang X.C."/>
            <person name="Jiao Y.N."/>
            <person name="Eichler E.E."/>
            <person name="Li G.H."/>
            <person name="Liu X."/>
            <person name="Gao L.Z."/>
        </authorList>
    </citation>
    <scope>NUCLEOTIDE SEQUENCE [LARGE SCALE GENOMIC DNA]</scope>
    <source>
        <strain evidence="5">cv. GT1</strain>
        <tissue evidence="4">Leaf</tissue>
    </source>
</reference>
<feature type="domain" description="Disease resistance protein At4g27190-like leucine-rich repeats" evidence="3">
    <location>
        <begin position="1041"/>
        <end position="1140"/>
    </location>
</feature>
<dbReference type="PANTHER" id="PTHR33463:SF209">
    <property type="entry name" value="DISEASE RESISTANCE PROTEIN RPS2-LIKE"/>
    <property type="match status" value="1"/>
</dbReference>
<evidence type="ECO:0000259" key="3">
    <source>
        <dbReference type="Pfam" id="PF23247"/>
    </source>
</evidence>
<accession>A0A6A6LYY1</accession>
<gene>
    <name evidence="4" type="ORF">GH714_020310</name>
</gene>
<feature type="domain" description="Disease resistance protein At4g27190-like leucine-rich repeats" evidence="3">
    <location>
        <begin position="286"/>
        <end position="372"/>
    </location>
</feature>
<evidence type="ECO:0000256" key="2">
    <source>
        <dbReference type="SAM" id="Phobius"/>
    </source>
</evidence>
<dbReference type="SUPFAM" id="SSF52058">
    <property type="entry name" value="L domain-like"/>
    <property type="match status" value="1"/>
</dbReference>
<keyword evidence="2" id="KW-0472">Membrane</keyword>
<dbReference type="InterPro" id="IPR050905">
    <property type="entry name" value="Plant_NBS-LRR"/>
</dbReference>
<feature type="domain" description="Disease resistance protein At4g27190-like leucine-rich repeats" evidence="3">
    <location>
        <begin position="442"/>
        <end position="567"/>
    </location>
</feature>
<evidence type="ECO:0000313" key="5">
    <source>
        <dbReference type="Proteomes" id="UP000467840"/>
    </source>
</evidence>
<keyword evidence="2" id="KW-0812">Transmembrane</keyword>
<dbReference type="EMBL" id="JAAGAX010000008">
    <property type="protein sequence ID" value="KAF2306670.1"/>
    <property type="molecule type" value="Genomic_DNA"/>
</dbReference>
<feature type="transmembrane region" description="Helical" evidence="2">
    <location>
        <begin position="898"/>
        <end position="919"/>
    </location>
</feature>
<dbReference type="InterPro" id="IPR032675">
    <property type="entry name" value="LRR_dom_sf"/>
</dbReference>
<protein>
    <recommendedName>
        <fullName evidence="3">Disease resistance protein At4g27190-like leucine-rich repeats domain-containing protein</fullName>
    </recommendedName>
</protein>
<keyword evidence="1" id="KW-0611">Plant defense</keyword>
<dbReference type="InterPro" id="IPR057135">
    <property type="entry name" value="At4g27190-like_LRR"/>
</dbReference>
<dbReference type="Pfam" id="PF23247">
    <property type="entry name" value="LRR_RPS2"/>
    <property type="match status" value="4"/>
</dbReference>
<proteinExistence type="predicted"/>
<comment type="caution">
    <text evidence="4">The sequence shown here is derived from an EMBL/GenBank/DDBJ whole genome shotgun (WGS) entry which is preliminary data.</text>
</comment>
<dbReference type="PANTHER" id="PTHR33463">
    <property type="entry name" value="NB-ARC DOMAIN-CONTAINING PROTEIN-RELATED"/>
    <property type="match status" value="1"/>
</dbReference>
<feature type="transmembrane region" description="Helical" evidence="2">
    <location>
        <begin position="771"/>
        <end position="787"/>
    </location>
</feature>
<dbReference type="Proteomes" id="UP000467840">
    <property type="component" value="Chromosome 9"/>
</dbReference>
<feature type="domain" description="Disease resistance protein At4g27190-like leucine-rich repeats" evidence="3">
    <location>
        <begin position="647"/>
        <end position="796"/>
    </location>
</feature>
<evidence type="ECO:0000313" key="4">
    <source>
        <dbReference type="EMBL" id="KAF2306670.1"/>
    </source>
</evidence>
<keyword evidence="2" id="KW-1133">Transmembrane helix</keyword>
<evidence type="ECO:0000256" key="1">
    <source>
        <dbReference type="ARBA" id="ARBA00022821"/>
    </source>
</evidence>
<keyword evidence="5" id="KW-1185">Reference proteome</keyword>
<dbReference type="Gene3D" id="3.80.10.10">
    <property type="entry name" value="Ribonuclease Inhibitor"/>
    <property type="match status" value="5"/>
</dbReference>
<dbReference type="SUPFAM" id="SSF52047">
    <property type="entry name" value="RNI-like"/>
    <property type="match status" value="1"/>
</dbReference>